<evidence type="ECO:0000256" key="7">
    <source>
        <dbReference type="HAMAP-Rule" id="MF_00178"/>
    </source>
</evidence>
<accession>A0A2X4U0Z4</accession>
<protein>
    <recommendedName>
        <fullName evidence="3 7">6,7-dimethyl-8-ribityllumazine synthase</fullName>
        <shortName evidence="7">DMRL synthase</shortName>
        <shortName evidence="7">LS</shortName>
        <shortName evidence="7">Lumazine synthase</shortName>
        <ecNumber evidence="3 7">2.5.1.78</ecNumber>
    </recommendedName>
</protein>
<evidence type="ECO:0000256" key="2">
    <source>
        <dbReference type="ARBA" id="ARBA00007424"/>
    </source>
</evidence>
<feature type="binding site" evidence="7">
    <location>
        <position position="120"/>
    </location>
    <ligand>
        <name>(2S)-2-hydroxy-3-oxobutyl phosphate</name>
        <dbReference type="ChEBI" id="CHEBI:58830"/>
    </ligand>
</feature>
<dbReference type="PANTHER" id="PTHR21058">
    <property type="entry name" value="6,7-DIMETHYL-8-RIBITYLLUMAZINE SYNTHASE DMRL SYNTHASE LUMAZINE SYNTHASE"/>
    <property type="match status" value="1"/>
</dbReference>
<dbReference type="GO" id="GO:0005829">
    <property type="term" value="C:cytosol"/>
    <property type="evidence" value="ECO:0007669"/>
    <property type="project" value="TreeGrafter"/>
</dbReference>
<reference evidence="8 9" key="1">
    <citation type="submission" date="2018-06" db="EMBL/GenBank/DDBJ databases">
        <authorList>
            <consortium name="Pathogen Informatics"/>
            <person name="Doyle S."/>
        </authorList>
    </citation>
    <scope>NUCLEOTIDE SEQUENCE [LARGE SCALE GENOMIC DNA]</scope>
    <source>
        <strain evidence="8 9">NCTC10994</strain>
    </source>
</reference>
<feature type="active site" description="Proton donor" evidence="7">
    <location>
        <position position="81"/>
    </location>
</feature>
<dbReference type="GO" id="GO:0000906">
    <property type="term" value="F:6,7-dimethyl-8-ribityllumazine synthase activity"/>
    <property type="evidence" value="ECO:0007669"/>
    <property type="project" value="UniProtKB-UniRule"/>
</dbReference>
<sequence>MTDSVGRIAFIQATWHRNIVDQAKAGFTDEITSLGWSADAVDFFEVPGAFEIPLHAARLARTGRYAGIVAAGLVVDGGIYRHDFVATAVIDGLMRVQLDTDVPVFSVVLTPHHFHEHDEHVAYYTRHFVTKGAEAARALDSTVTSLRALPTAN</sequence>
<evidence type="ECO:0000256" key="1">
    <source>
        <dbReference type="ARBA" id="ARBA00004917"/>
    </source>
</evidence>
<dbReference type="GO" id="GO:0009349">
    <property type="term" value="C:riboflavin synthase complex"/>
    <property type="evidence" value="ECO:0007669"/>
    <property type="project" value="InterPro"/>
</dbReference>
<dbReference type="UniPathway" id="UPA00275">
    <property type="reaction ID" value="UER00404"/>
</dbReference>
<evidence type="ECO:0000256" key="3">
    <source>
        <dbReference type="ARBA" id="ARBA00012664"/>
    </source>
</evidence>
<dbReference type="GO" id="GO:0009231">
    <property type="term" value="P:riboflavin biosynthetic process"/>
    <property type="evidence" value="ECO:0007669"/>
    <property type="project" value="UniProtKB-UniRule"/>
</dbReference>
<dbReference type="Pfam" id="PF00885">
    <property type="entry name" value="DMRL_synthase"/>
    <property type="match status" value="1"/>
</dbReference>
<evidence type="ECO:0000256" key="5">
    <source>
        <dbReference type="ARBA" id="ARBA00022679"/>
    </source>
</evidence>
<comment type="pathway">
    <text evidence="1 7">Cofactor biosynthesis; riboflavin biosynthesis; riboflavin from 2-hydroxy-3-oxobutyl phosphate and 5-amino-6-(D-ribitylamino)uracil: step 1/2.</text>
</comment>
<dbReference type="HAMAP" id="MF_00178">
    <property type="entry name" value="Lumazine_synth"/>
    <property type="match status" value="1"/>
</dbReference>
<dbReference type="InterPro" id="IPR036467">
    <property type="entry name" value="LS/RS_sf"/>
</dbReference>
<dbReference type="PANTHER" id="PTHR21058:SF0">
    <property type="entry name" value="6,7-DIMETHYL-8-RIBITYLLUMAZINE SYNTHASE"/>
    <property type="match status" value="1"/>
</dbReference>
<dbReference type="SUPFAM" id="SSF52121">
    <property type="entry name" value="Lumazine synthase"/>
    <property type="match status" value="1"/>
</dbReference>
<feature type="binding site" evidence="7">
    <location>
        <position position="15"/>
    </location>
    <ligand>
        <name>5-amino-6-(D-ribitylamino)uracil</name>
        <dbReference type="ChEBI" id="CHEBI:15934"/>
    </ligand>
</feature>
<dbReference type="KEGG" id="rcr:NCTC10994_00459"/>
<keyword evidence="5 7" id="KW-0808">Transferase</keyword>
<evidence type="ECO:0000256" key="4">
    <source>
        <dbReference type="ARBA" id="ARBA00022619"/>
    </source>
</evidence>
<keyword evidence="4 7" id="KW-0686">Riboflavin biosynthesis</keyword>
<proteinExistence type="inferred from homology"/>
<organism evidence="8 9">
    <name type="scientific">Rhodococcus coprophilus</name>
    <dbReference type="NCBI Taxonomy" id="38310"/>
    <lineage>
        <taxon>Bacteria</taxon>
        <taxon>Bacillati</taxon>
        <taxon>Actinomycetota</taxon>
        <taxon>Actinomycetes</taxon>
        <taxon>Mycobacteriales</taxon>
        <taxon>Nocardiaceae</taxon>
        <taxon>Rhodococcus</taxon>
    </lineage>
</organism>
<dbReference type="InterPro" id="IPR002180">
    <property type="entry name" value="LS/RS"/>
</dbReference>
<comment type="function">
    <text evidence="7">Catalyzes the formation of 6,7-dimethyl-8-ribityllumazine by condensation of 5-amino-6-(D-ribitylamino)uracil with 3,4-dihydroxy-2-butanone 4-phosphate. This is the penultimate step in the biosynthesis of riboflavin.</text>
</comment>
<comment type="similarity">
    <text evidence="2 7">Belongs to the DMRL synthase family.</text>
</comment>
<comment type="catalytic activity">
    <reaction evidence="6 7">
        <text>(2S)-2-hydroxy-3-oxobutyl phosphate + 5-amino-6-(D-ribitylamino)uracil = 6,7-dimethyl-8-(1-D-ribityl)lumazine + phosphate + 2 H2O + H(+)</text>
        <dbReference type="Rhea" id="RHEA:26152"/>
        <dbReference type="ChEBI" id="CHEBI:15377"/>
        <dbReference type="ChEBI" id="CHEBI:15378"/>
        <dbReference type="ChEBI" id="CHEBI:15934"/>
        <dbReference type="ChEBI" id="CHEBI:43474"/>
        <dbReference type="ChEBI" id="CHEBI:58201"/>
        <dbReference type="ChEBI" id="CHEBI:58830"/>
        <dbReference type="EC" id="2.5.1.78"/>
    </reaction>
</comment>
<feature type="binding site" evidence="7">
    <location>
        <position position="106"/>
    </location>
    <ligand>
        <name>5-amino-6-(D-ribitylamino)uracil</name>
        <dbReference type="ChEBI" id="CHEBI:15934"/>
    </ligand>
</feature>
<dbReference type="STRING" id="1219011.GCA_001895045_00179"/>
<dbReference type="EMBL" id="LS483468">
    <property type="protein sequence ID" value="SQI28708.1"/>
    <property type="molecule type" value="Genomic_DNA"/>
</dbReference>
<dbReference type="Gene3D" id="3.40.50.960">
    <property type="entry name" value="Lumazine/riboflavin synthase"/>
    <property type="match status" value="1"/>
</dbReference>
<keyword evidence="9" id="KW-1185">Reference proteome</keyword>
<dbReference type="CDD" id="cd09208">
    <property type="entry name" value="Lumazine_synthase-II"/>
    <property type="match status" value="1"/>
</dbReference>
<feature type="binding site" evidence="7">
    <location>
        <begin position="49"/>
        <end position="51"/>
    </location>
    <ligand>
        <name>5-amino-6-(D-ribitylamino)uracil</name>
        <dbReference type="ChEBI" id="CHEBI:15934"/>
    </ligand>
</feature>
<dbReference type="InterPro" id="IPR034964">
    <property type="entry name" value="LS"/>
</dbReference>
<dbReference type="Proteomes" id="UP000249091">
    <property type="component" value="Chromosome 1"/>
</dbReference>
<evidence type="ECO:0000256" key="6">
    <source>
        <dbReference type="ARBA" id="ARBA00048785"/>
    </source>
</evidence>
<name>A0A2X4U0Z4_9NOCA</name>
<dbReference type="EC" id="2.5.1.78" evidence="3 7"/>
<evidence type="ECO:0000313" key="8">
    <source>
        <dbReference type="EMBL" id="SQI28708.1"/>
    </source>
</evidence>
<gene>
    <name evidence="8" type="primary">ribH2</name>
    <name evidence="7" type="synonym">ribH</name>
    <name evidence="8" type="ORF">NCTC10994_00459</name>
</gene>
<dbReference type="RefSeq" id="WP_072698202.1">
    <property type="nucleotide sequence ID" value="NZ_JAFBBL010000001.1"/>
</dbReference>
<dbReference type="NCBIfam" id="NF009084">
    <property type="entry name" value="PRK12419.1"/>
    <property type="match status" value="1"/>
</dbReference>
<feature type="binding site" evidence="7">
    <location>
        <begin position="73"/>
        <end position="75"/>
    </location>
    <ligand>
        <name>5-amino-6-(D-ribitylamino)uracil</name>
        <dbReference type="ChEBI" id="CHEBI:15934"/>
    </ligand>
</feature>
<evidence type="ECO:0000313" key="9">
    <source>
        <dbReference type="Proteomes" id="UP000249091"/>
    </source>
</evidence>
<dbReference type="AlphaFoldDB" id="A0A2X4U0Z4"/>
<comment type="caution">
    <text evidence="7">Lacks conserved residue(s) required for the propagation of feature annotation.</text>
</comment>